<dbReference type="WBParaSite" id="ES5_v2.g15047.t1">
    <property type="protein sequence ID" value="ES5_v2.g15047.t1"/>
    <property type="gene ID" value="ES5_v2.g15047"/>
</dbReference>
<evidence type="ECO:0000313" key="1">
    <source>
        <dbReference type="Proteomes" id="UP000887579"/>
    </source>
</evidence>
<evidence type="ECO:0000313" key="2">
    <source>
        <dbReference type="WBParaSite" id="ES5_v2.g15047.t1"/>
    </source>
</evidence>
<accession>A0AC34FCM0</accession>
<protein>
    <submittedName>
        <fullName evidence="2">Methyltransferase domain-containing protein</fullName>
    </submittedName>
</protein>
<dbReference type="Proteomes" id="UP000887579">
    <property type="component" value="Unplaced"/>
</dbReference>
<name>A0AC34FCM0_9BILA</name>
<proteinExistence type="predicted"/>
<organism evidence="1 2">
    <name type="scientific">Panagrolaimus sp. ES5</name>
    <dbReference type="NCBI Taxonomy" id="591445"/>
    <lineage>
        <taxon>Eukaryota</taxon>
        <taxon>Metazoa</taxon>
        <taxon>Ecdysozoa</taxon>
        <taxon>Nematoda</taxon>
        <taxon>Chromadorea</taxon>
        <taxon>Rhabditida</taxon>
        <taxon>Tylenchina</taxon>
        <taxon>Panagrolaimomorpha</taxon>
        <taxon>Panagrolaimoidea</taxon>
        <taxon>Panagrolaimidae</taxon>
        <taxon>Panagrolaimus</taxon>
    </lineage>
</organism>
<sequence>MAEEIRKKLMTAAVQANIALGIALADRLNLFQALAASGSEGSPAHYSDVAKNASLKPRYTKELLALLACSDVIEVTPDGDHFFIPDSSREIFTSEIKDKALAMCSFVPLHASVYESIVEVIKSDGPLGMDYSNYGSFYGIMDHDVIEVTPDGDHFFIPDSSREIFTSEIKDKALAMCSFVPLHASVYESIVEVIKSDGPLGMDYSNYGSFYGIMDQFSIALHKKHLVPDLIPMTGMKEKLIEGIQFLDVGCGSGFHACELAQAFPKSHFTGIDLTDSAIEKANERKSQMLLPNVEFFQQNAKSMSPEWSDKFEMVMIFDACHDQCRPDLAIKEIYRVLKPGGIFAMVEIDGTSNVHEDKSTFGPAACAFYSASVFHCLAVGSNSEDALGMGTMMGTKKGTKLLNDAGFENVKVHKIPFFEFNVLYLAQK</sequence>
<reference evidence="2" key="1">
    <citation type="submission" date="2022-11" db="UniProtKB">
        <authorList>
            <consortium name="WormBaseParasite"/>
        </authorList>
    </citation>
    <scope>IDENTIFICATION</scope>
</reference>